<dbReference type="RefSeq" id="WP_321544686.1">
    <property type="nucleotide sequence ID" value="NZ_JAXIVS010000002.1"/>
</dbReference>
<evidence type="ECO:0000313" key="10">
    <source>
        <dbReference type="EMBL" id="MDY7225964.1"/>
    </source>
</evidence>
<dbReference type="InterPro" id="IPR000700">
    <property type="entry name" value="PAS-assoc_C"/>
</dbReference>
<organism evidence="10 11">
    <name type="scientific">Hyalangium rubrum</name>
    <dbReference type="NCBI Taxonomy" id="3103134"/>
    <lineage>
        <taxon>Bacteria</taxon>
        <taxon>Pseudomonadati</taxon>
        <taxon>Myxococcota</taxon>
        <taxon>Myxococcia</taxon>
        <taxon>Myxococcales</taxon>
        <taxon>Cystobacterineae</taxon>
        <taxon>Archangiaceae</taxon>
        <taxon>Hyalangium</taxon>
    </lineage>
</organism>
<dbReference type="Gene3D" id="1.10.287.130">
    <property type="match status" value="1"/>
</dbReference>
<dbReference type="EC" id="2.7.13.3" evidence="2"/>
<dbReference type="Pfam" id="PF00512">
    <property type="entry name" value="HisKA"/>
    <property type="match status" value="1"/>
</dbReference>
<dbReference type="CDD" id="cd00130">
    <property type="entry name" value="PAS"/>
    <property type="match status" value="2"/>
</dbReference>
<dbReference type="SMART" id="SM00388">
    <property type="entry name" value="HisKA"/>
    <property type="match status" value="1"/>
</dbReference>
<dbReference type="PROSITE" id="PS50112">
    <property type="entry name" value="PAS"/>
    <property type="match status" value="1"/>
</dbReference>
<dbReference type="InterPro" id="IPR036097">
    <property type="entry name" value="HisK_dim/P_sf"/>
</dbReference>
<dbReference type="InterPro" id="IPR001610">
    <property type="entry name" value="PAC"/>
</dbReference>
<evidence type="ECO:0000259" key="8">
    <source>
        <dbReference type="PROSITE" id="PS50112"/>
    </source>
</evidence>
<evidence type="ECO:0000256" key="4">
    <source>
        <dbReference type="ARBA" id="ARBA00022679"/>
    </source>
</evidence>
<accession>A0ABU5GXQ8</accession>
<name>A0ABU5GXQ8_9BACT</name>
<dbReference type="Pfam" id="PF08447">
    <property type="entry name" value="PAS_3"/>
    <property type="match status" value="1"/>
</dbReference>
<keyword evidence="4" id="KW-0808">Transferase</keyword>
<keyword evidence="3" id="KW-0597">Phosphoprotein</keyword>
<evidence type="ECO:0000259" key="9">
    <source>
        <dbReference type="PROSITE" id="PS50113"/>
    </source>
</evidence>
<comment type="caution">
    <text evidence="10">The sequence shown here is derived from an EMBL/GenBank/DDBJ whole genome shotgun (WGS) entry which is preliminary data.</text>
</comment>
<dbReference type="PRINTS" id="PR00344">
    <property type="entry name" value="BCTRLSENSOR"/>
</dbReference>
<dbReference type="InterPro" id="IPR004358">
    <property type="entry name" value="Sig_transdc_His_kin-like_C"/>
</dbReference>
<feature type="region of interest" description="Disordered" evidence="6">
    <location>
        <begin position="1"/>
        <end position="24"/>
    </location>
</feature>
<dbReference type="PANTHER" id="PTHR43304">
    <property type="entry name" value="PHYTOCHROME-LIKE PROTEIN CPH1"/>
    <property type="match status" value="1"/>
</dbReference>
<dbReference type="Pfam" id="PF02518">
    <property type="entry name" value="HATPase_c"/>
    <property type="match status" value="1"/>
</dbReference>
<dbReference type="InterPro" id="IPR013655">
    <property type="entry name" value="PAS_fold_3"/>
</dbReference>
<dbReference type="InterPro" id="IPR005467">
    <property type="entry name" value="His_kinase_dom"/>
</dbReference>
<feature type="domain" description="Histidine kinase" evidence="7">
    <location>
        <begin position="287"/>
        <end position="503"/>
    </location>
</feature>
<dbReference type="SUPFAM" id="SSF55874">
    <property type="entry name" value="ATPase domain of HSP90 chaperone/DNA topoisomerase II/histidine kinase"/>
    <property type="match status" value="1"/>
</dbReference>
<dbReference type="InterPro" id="IPR003594">
    <property type="entry name" value="HATPase_dom"/>
</dbReference>
<protein>
    <recommendedName>
        <fullName evidence="2">histidine kinase</fullName>
        <ecNumber evidence="2">2.7.13.3</ecNumber>
    </recommendedName>
</protein>
<evidence type="ECO:0000256" key="3">
    <source>
        <dbReference type="ARBA" id="ARBA00022553"/>
    </source>
</evidence>
<keyword evidence="11" id="KW-1185">Reference proteome</keyword>
<dbReference type="Proteomes" id="UP001291309">
    <property type="component" value="Unassembled WGS sequence"/>
</dbReference>
<sequence>MNPWVPVSEASEGRREGRAEATELSHGPRARDCIHLVLASLPIVLWSYDVQGVVTLSEGRGLQALGVQPGEVVGASIYELCAGHAELLGAIRRALQGESVAMELEYRGVWFDTRFIPERGPDGEVVSVAGMALDISERRRAEEELRESETRYRLATLATSDALWDWNIATNEVHWSENIHRILGMEQEEVDPALEWWVERVHPEDRERVLSGLLRFIDEGEAHWVDEYRFRRWDGSYIIVSDKGYAVRGANGRAYRMVGALEDITQRRVAEQEERRRADFEQLLIGIVSHDLRNPLNAISMAAALLLKQGELNEAPRRSVRRILSSAERATRMLRDLLDFTQARLGGGIPVKPRSLDLHELTRQVVEEVQQAHPQRQLVLEQSGDAQGEWDADRLAQLITNLVNNALTYGPQHCAVRIRTQGRKDAVTLSVHNLGAPIPTEMLPRLFQPLKRGEARGGGGSSHSIGLGLFIVKHIVDAHGGRISVYSTEANGTTFTVRLPRHPPRARGPARR</sequence>
<dbReference type="InterPro" id="IPR000014">
    <property type="entry name" value="PAS"/>
</dbReference>
<dbReference type="InterPro" id="IPR052162">
    <property type="entry name" value="Sensor_kinase/Photoreceptor"/>
</dbReference>
<dbReference type="InterPro" id="IPR003661">
    <property type="entry name" value="HisK_dim/P_dom"/>
</dbReference>
<evidence type="ECO:0000256" key="5">
    <source>
        <dbReference type="ARBA" id="ARBA00022777"/>
    </source>
</evidence>
<dbReference type="Pfam" id="PF08448">
    <property type="entry name" value="PAS_4"/>
    <property type="match status" value="1"/>
</dbReference>
<feature type="domain" description="PAC" evidence="9">
    <location>
        <begin position="224"/>
        <end position="276"/>
    </location>
</feature>
<feature type="compositionally biased region" description="Basic and acidic residues" evidence="6">
    <location>
        <begin position="11"/>
        <end position="23"/>
    </location>
</feature>
<proteinExistence type="predicted"/>
<dbReference type="CDD" id="cd00082">
    <property type="entry name" value="HisKA"/>
    <property type="match status" value="1"/>
</dbReference>
<evidence type="ECO:0000259" key="7">
    <source>
        <dbReference type="PROSITE" id="PS50109"/>
    </source>
</evidence>
<dbReference type="SUPFAM" id="SSF55785">
    <property type="entry name" value="PYP-like sensor domain (PAS domain)"/>
    <property type="match status" value="2"/>
</dbReference>
<dbReference type="SMART" id="SM00091">
    <property type="entry name" value="PAS"/>
    <property type="match status" value="2"/>
</dbReference>
<feature type="domain" description="PAC" evidence="9">
    <location>
        <begin position="95"/>
        <end position="147"/>
    </location>
</feature>
<keyword evidence="5" id="KW-0418">Kinase</keyword>
<evidence type="ECO:0000256" key="1">
    <source>
        <dbReference type="ARBA" id="ARBA00000085"/>
    </source>
</evidence>
<dbReference type="PROSITE" id="PS50109">
    <property type="entry name" value="HIS_KIN"/>
    <property type="match status" value="1"/>
</dbReference>
<dbReference type="SMART" id="SM00387">
    <property type="entry name" value="HATPase_c"/>
    <property type="match status" value="1"/>
</dbReference>
<evidence type="ECO:0000256" key="6">
    <source>
        <dbReference type="SAM" id="MobiDB-lite"/>
    </source>
</evidence>
<dbReference type="EMBL" id="JAXIVS010000002">
    <property type="protein sequence ID" value="MDY7225964.1"/>
    <property type="molecule type" value="Genomic_DNA"/>
</dbReference>
<dbReference type="SMART" id="SM00086">
    <property type="entry name" value="PAC"/>
    <property type="match status" value="2"/>
</dbReference>
<dbReference type="InterPro" id="IPR035965">
    <property type="entry name" value="PAS-like_dom_sf"/>
</dbReference>
<dbReference type="InterPro" id="IPR013656">
    <property type="entry name" value="PAS_4"/>
</dbReference>
<evidence type="ECO:0000256" key="2">
    <source>
        <dbReference type="ARBA" id="ARBA00012438"/>
    </source>
</evidence>
<dbReference type="NCBIfam" id="TIGR00229">
    <property type="entry name" value="sensory_box"/>
    <property type="match status" value="2"/>
</dbReference>
<comment type="catalytic activity">
    <reaction evidence="1">
        <text>ATP + protein L-histidine = ADP + protein N-phospho-L-histidine.</text>
        <dbReference type="EC" id="2.7.13.3"/>
    </reaction>
</comment>
<reference evidence="10 11" key="1">
    <citation type="submission" date="2023-12" db="EMBL/GenBank/DDBJ databases">
        <title>the genome sequence of Hyalangium sp. s54d21.</title>
        <authorList>
            <person name="Zhang X."/>
        </authorList>
    </citation>
    <scope>NUCLEOTIDE SEQUENCE [LARGE SCALE GENOMIC DNA]</scope>
    <source>
        <strain evidence="11">s54d21</strain>
    </source>
</reference>
<dbReference type="SUPFAM" id="SSF47384">
    <property type="entry name" value="Homodimeric domain of signal transducing histidine kinase"/>
    <property type="match status" value="1"/>
</dbReference>
<dbReference type="CDD" id="cd00075">
    <property type="entry name" value="HATPase"/>
    <property type="match status" value="1"/>
</dbReference>
<evidence type="ECO:0000313" key="11">
    <source>
        <dbReference type="Proteomes" id="UP001291309"/>
    </source>
</evidence>
<gene>
    <name evidence="10" type="ORF">SYV04_06200</name>
</gene>
<dbReference type="InterPro" id="IPR036890">
    <property type="entry name" value="HATPase_C_sf"/>
</dbReference>
<dbReference type="Gene3D" id="3.30.565.10">
    <property type="entry name" value="Histidine kinase-like ATPase, C-terminal domain"/>
    <property type="match status" value="1"/>
</dbReference>
<dbReference type="PROSITE" id="PS50113">
    <property type="entry name" value="PAC"/>
    <property type="match status" value="2"/>
</dbReference>
<dbReference type="PANTHER" id="PTHR43304:SF1">
    <property type="entry name" value="PAC DOMAIN-CONTAINING PROTEIN"/>
    <property type="match status" value="1"/>
</dbReference>
<feature type="domain" description="PAS" evidence="8">
    <location>
        <begin position="148"/>
        <end position="220"/>
    </location>
</feature>
<dbReference type="Gene3D" id="3.30.450.20">
    <property type="entry name" value="PAS domain"/>
    <property type="match status" value="2"/>
</dbReference>